<comment type="caution">
    <text evidence="1">The sequence shown here is derived from an EMBL/GenBank/DDBJ whole genome shotgun (WGS) entry which is preliminary data.</text>
</comment>
<evidence type="ECO:0000313" key="1">
    <source>
        <dbReference type="EMBL" id="MDI1486751.1"/>
    </source>
</evidence>
<evidence type="ECO:0000313" key="2">
    <source>
        <dbReference type="Proteomes" id="UP001161017"/>
    </source>
</evidence>
<proteinExistence type="predicted"/>
<dbReference type="EMBL" id="JAPUFD010000004">
    <property type="protein sequence ID" value="MDI1486751.1"/>
    <property type="molecule type" value="Genomic_DNA"/>
</dbReference>
<dbReference type="AlphaFoldDB" id="A0AA43TPP0"/>
<accession>A0AA43TPP0</accession>
<gene>
    <name evidence="1" type="ORF">OHK93_006012</name>
</gene>
<reference evidence="1" key="1">
    <citation type="journal article" date="2023" name="Genome Biol. Evol.">
        <title>First Whole Genome Sequence and Flow Cytometry Genome Size Data for the Lichen-Forming Fungus Ramalina farinacea (Ascomycota).</title>
        <authorList>
            <person name="Llewellyn T."/>
            <person name="Mian S."/>
            <person name="Hill R."/>
            <person name="Leitch I.J."/>
            <person name="Gaya E."/>
        </authorList>
    </citation>
    <scope>NUCLEOTIDE SEQUENCE</scope>
    <source>
        <strain evidence="1">LIQ254RAFAR</strain>
    </source>
</reference>
<organism evidence="1 2">
    <name type="scientific">Ramalina farinacea</name>
    <dbReference type="NCBI Taxonomy" id="258253"/>
    <lineage>
        <taxon>Eukaryota</taxon>
        <taxon>Fungi</taxon>
        <taxon>Dikarya</taxon>
        <taxon>Ascomycota</taxon>
        <taxon>Pezizomycotina</taxon>
        <taxon>Lecanoromycetes</taxon>
        <taxon>OSLEUM clade</taxon>
        <taxon>Lecanoromycetidae</taxon>
        <taxon>Lecanorales</taxon>
        <taxon>Lecanorineae</taxon>
        <taxon>Ramalinaceae</taxon>
        <taxon>Ramalina</taxon>
    </lineage>
</organism>
<name>A0AA43TPP0_9LECA</name>
<sequence length="287" mass="31020">MAYDLLSTQLRKDEDNRKARRHQVRHHGGFCTSDGCVYSALLALSSMLRITRLSWNITELVKGNNDDHETQPFMTGVTGGGPAACVDEGATVSIYSQSPIPSVKSPWTSAYDSLSRDILDLIPTSSVSVPGSSSYTLETVLPTPTSLGYSETKIMPSPTDFMANPLKAAHDDEGHKRNLSRPMPIMMVKEPIGDLSFARGTIIVKDSKGIEFPLQCTQVKITADSSSEKTGMTGYRIEGTALMNVDSPAGGLFQYEVPISASTQGSEEISRNMLVMQSPPDSSTGFT</sequence>
<keyword evidence="2" id="KW-1185">Reference proteome</keyword>
<dbReference type="Proteomes" id="UP001161017">
    <property type="component" value="Unassembled WGS sequence"/>
</dbReference>
<protein>
    <submittedName>
        <fullName evidence="1">Uncharacterized protein</fullName>
    </submittedName>
</protein>